<evidence type="ECO:0000256" key="5">
    <source>
        <dbReference type="ARBA" id="ARBA00023004"/>
    </source>
</evidence>
<dbReference type="Gene3D" id="3.90.10.10">
    <property type="entry name" value="Cytochrome C3"/>
    <property type="match status" value="1"/>
</dbReference>
<dbReference type="InterPro" id="IPR002322">
    <property type="entry name" value="Cyt_c_III"/>
</dbReference>
<feature type="binding site" description="axial binding residue" evidence="6">
    <location>
        <position position="61"/>
    </location>
    <ligand>
        <name>heme c</name>
        <dbReference type="ChEBI" id="CHEBI:61717"/>
        <label>1</label>
    </ligand>
    <ligandPart>
        <name>Fe</name>
        <dbReference type="ChEBI" id="CHEBI:18248"/>
    </ligandPart>
</feature>
<dbReference type="Proteomes" id="UP000191931">
    <property type="component" value="Unassembled WGS sequence"/>
</dbReference>
<evidence type="ECO:0000259" key="7">
    <source>
        <dbReference type="Pfam" id="PF02085"/>
    </source>
</evidence>
<dbReference type="InterPro" id="IPR036280">
    <property type="entry name" value="Multihaem_cyt_sf"/>
</dbReference>
<evidence type="ECO:0000256" key="4">
    <source>
        <dbReference type="ARBA" id="ARBA00022982"/>
    </source>
</evidence>
<gene>
    <name evidence="8" type="ORF">MTBBW1_1420002</name>
</gene>
<dbReference type="STRING" id="1246637.MTBBW1_1420002"/>
<feature type="binding site" description="axial binding residue" evidence="6">
    <location>
        <position position="94"/>
    </location>
    <ligand>
        <name>heme c</name>
        <dbReference type="ChEBI" id="CHEBI:61717"/>
        <label>1</label>
    </ligand>
    <ligandPart>
        <name>Fe</name>
        <dbReference type="ChEBI" id="CHEBI:18248"/>
    </ligandPart>
</feature>
<organism evidence="8 9">
    <name type="scientific">Desulfamplus magnetovallimortis</name>
    <dbReference type="NCBI Taxonomy" id="1246637"/>
    <lineage>
        <taxon>Bacteria</taxon>
        <taxon>Pseudomonadati</taxon>
        <taxon>Thermodesulfobacteriota</taxon>
        <taxon>Desulfobacteria</taxon>
        <taxon>Desulfobacterales</taxon>
        <taxon>Desulfobacteraceae</taxon>
        <taxon>Desulfamplus</taxon>
    </lineage>
</organism>
<feature type="binding site" description="axial binding residue" evidence="6">
    <location>
        <position position="60"/>
    </location>
    <ligand>
        <name>heme c</name>
        <dbReference type="ChEBI" id="CHEBI:61717"/>
        <label>1</label>
    </ligand>
    <ligandPart>
        <name>Fe</name>
        <dbReference type="ChEBI" id="CHEBI:18248"/>
    </ligandPart>
</feature>
<comment type="cofactor">
    <cofactor evidence="6">
        <name>heme c</name>
        <dbReference type="ChEBI" id="CHEBI:61717"/>
    </cofactor>
    <text evidence="6">Binds 4 heme c groups covalently per monomer.</text>
</comment>
<feature type="binding site" description="axial binding residue" evidence="6">
    <location>
        <position position="90"/>
    </location>
    <ligand>
        <name>heme c</name>
        <dbReference type="ChEBI" id="CHEBI:61717"/>
        <label>1</label>
    </ligand>
    <ligandPart>
        <name>Fe</name>
        <dbReference type="ChEBI" id="CHEBI:18248"/>
    </ligandPart>
</feature>
<keyword evidence="3 6" id="KW-0479">Metal-binding</keyword>
<keyword evidence="5 6" id="KW-0408">Iron</keyword>
<feature type="binding site" description="axial binding residue" evidence="6">
    <location>
        <position position="50"/>
    </location>
    <ligand>
        <name>heme c</name>
        <dbReference type="ChEBI" id="CHEBI:61717"/>
        <label>1</label>
    </ligand>
    <ligandPart>
        <name>Fe</name>
        <dbReference type="ChEBI" id="CHEBI:18248"/>
    </ligandPart>
</feature>
<proteinExistence type="predicted"/>
<evidence type="ECO:0000256" key="6">
    <source>
        <dbReference type="PIRSR" id="PIRSR602322-1"/>
    </source>
</evidence>
<feature type="binding site" description="axial binding residue" evidence="6">
    <location>
        <position position="109"/>
    </location>
    <ligand>
        <name>heme c</name>
        <dbReference type="ChEBI" id="CHEBI:61717"/>
        <label>1</label>
    </ligand>
    <ligandPart>
        <name>Fe</name>
        <dbReference type="ChEBI" id="CHEBI:18248"/>
    </ligandPart>
</feature>
<evidence type="ECO:0000256" key="3">
    <source>
        <dbReference type="ARBA" id="ARBA00022723"/>
    </source>
</evidence>
<sequence length="115" mass="13024">MQKISRMLLIITFILFAAVIVTASEEKKGEPVITVDGGSKGEVSFPHKEHQEELKECNLCHDTFPQEMGVIKKMKDNKELKKKQVMNEVCLKCHKDYKKEGKKYGPISCSGCHAK</sequence>
<protein>
    <submittedName>
        <fullName evidence="8">Cytochrome c, class III family protein</fullName>
    </submittedName>
</protein>
<feature type="binding site" description="axial binding residue" evidence="6">
    <location>
        <position position="93"/>
    </location>
    <ligand>
        <name>heme c</name>
        <dbReference type="ChEBI" id="CHEBI:61717"/>
        <label>1</label>
    </ligand>
    <ligandPart>
        <name>Fe</name>
        <dbReference type="ChEBI" id="CHEBI:18248"/>
    </ligandPart>
</feature>
<dbReference type="GO" id="GO:0020037">
    <property type="term" value="F:heme binding"/>
    <property type="evidence" value="ECO:0007669"/>
    <property type="project" value="InterPro"/>
</dbReference>
<dbReference type="RefSeq" id="WP_186441397.1">
    <property type="nucleotide sequence ID" value="NZ_LT828549.1"/>
</dbReference>
<dbReference type="InterPro" id="IPR020942">
    <property type="entry name" value="Cyt_c_III_dom"/>
</dbReference>
<keyword evidence="1" id="KW-0813">Transport</keyword>
<dbReference type="PRINTS" id="PR00609">
    <property type="entry name" value="CYTOCHROMEC3"/>
</dbReference>
<reference evidence="8 9" key="1">
    <citation type="submission" date="2017-03" db="EMBL/GenBank/DDBJ databases">
        <authorList>
            <person name="Afonso C.L."/>
            <person name="Miller P.J."/>
            <person name="Scott M.A."/>
            <person name="Spackman E."/>
            <person name="Goraichik I."/>
            <person name="Dimitrov K.M."/>
            <person name="Suarez D.L."/>
            <person name="Swayne D.E."/>
        </authorList>
    </citation>
    <scope>NUCLEOTIDE SEQUENCE [LARGE SCALE GENOMIC DNA]</scope>
    <source>
        <strain evidence="8">PRJEB14757</strain>
    </source>
</reference>
<feature type="binding site" description="axial binding residue" evidence="6">
    <location>
        <position position="47"/>
    </location>
    <ligand>
        <name>heme c</name>
        <dbReference type="ChEBI" id="CHEBI:61717"/>
        <label>1</label>
    </ligand>
    <ligandPart>
        <name>Fe</name>
        <dbReference type="ChEBI" id="CHEBI:18248"/>
    </ligandPart>
</feature>
<feature type="binding site" description="axial binding residue" evidence="6">
    <location>
        <position position="113"/>
    </location>
    <ligand>
        <name>heme c</name>
        <dbReference type="ChEBI" id="CHEBI:61717"/>
        <label>1</label>
    </ligand>
    <ligandPart>
        <name>Fe</name>
        <dbReference type="ChEBI" id="CHEBI:18248"/>
    </ligandPart>
</feature>
<evidence type="ECO:0000256" key="1">
    <source>
        <dbReference type="ARBA" id="ARBA00022448"/>
    </source>
</evidence>
<dbReference type="AlphaFoldDB" id="A0A1W1H837"/>
<feature type="domain" description="Class III cytochrome C" evidence="7">
    <location>
        <begin position="38"/>
        <end position="113"/>
    </location>
</feature>
<dbReference type="Pfam" id="PF02085">
    <property type="entry name" value="Cytochrom_CIII"/>
    <property type="match status" value="1"/>
</dbReference>
<dbReference type="CDD" id="cd08168">
    <property type="entry name" value="Cytochrom_C3"/>
    <property type="match status" value="1"/>
</dbReference>
<keyword evidence="4" id="KW-0249">Electron transport</keyword>
<feature type="binding site" description="axial binding residue" evidence="6">
    <location>
        <position position="57"/>
    </location>
    <ligand>
        <name>heme c</name>
        <dbReference type="ChEBI" id="CHEBI:61717"/>
        <label>1</label>
    </ligand>
    <ligandPart>
        <name>Fe</name>
        <dbReference type="ChEBI" id="CHEBI:18248"/>
    </ligandPart>
</feature>
<name>A0A1W1H837_9BACT</name>
<keyword evidence="2 6" id="KW-0349">Heme</keyword>
<dbReference type="GO" id="GO:0009055">
    <property type="term" value="F:electron transfer activity"/>
    <property type="evidence" value="ECO:0007669"/>
    <property type="project" value="InterPro"/>
</dbReference>
<evidence type="ECO:0000313" key="8">
    <source>
        <dbReference type="EMBL" id="SLM28613.1"/>
    </source>
</evidence>
<dbReference type="SUPFAM" id="SSF48695">
    <property type="entry name" value="Multiheme cytochromes"/>
    <property type="match status" value="1"/>
</dbReference>
<dbReference type="GO" id="GO:0046872">
    <property type="term" value="F:metal ion binding"/>
    <property type="evidence" value="ECO:0007669"/>
    <property type="project" value="UniProtKB-KW"/>
</dbReference>
<dbReference type="EMBL" id="FWEV01000049">
    <property type="protein sequence ID" value="SLM28613.1"/>
    <property type="molecule type" value="Genomic_DNA"/>
</dbReference>
<evidence type="ECO:0000256" key="2">
    <source>
        <dbReference type="ARBA" id="ARBA00022617"/>
    </source>
</evidence>
<feature type="binding site" description="axial binding residue" evidence="6">
    <location>
        <position position="112"/>
    </location>
    <ligand>
        <name>heme c</name>
        <dbReference type="ChEBI" id="CHEBI:61717"/>
        <label>1</label>
    </ligand>
    <ligandPart>
        <name>Fe</name>
        <dbReference type="ChEBI" id="CHEBI:18248"/>
    </ligandPart>
</feature>
<evidence type="ECO:0000313" key="9">
    <source>
        <dbReference type="Proteomes" id="UP000191931"/>
    </source>
</evidence>
<keyword evidence="9" id="KW-1185">Reference proteome</keyword>
<accession>A0A1W1H837</accession>